<dbReference type="CDD" id="cd11041">
    <property type="entry name" value="CYP503A1-like"/>
    <property type="match status" value="1"/>
</dbReference>
<dbReference type="PRINTS" id="PR00463">
    <property type="entry name" value="EP450I"/>
</dbReference>
<dbReference type="InterPro" id="IPR002401">
    <property type="entry name" value="Cyt_P450_E_grp-I"/>
</dbReference>
<keyword evidence="4" id="KW-0560">Oxidoreductase</keyword>
<dbReference type="Proteomes" id="UP000053989">
    <property type="component" value="Unassembled WGS sequence"/>
</dbReference>
<dbReference type="AlphaFoldDB" id="A0A0C3E467"/>
<comment type="similarity">
    <text evidence="2">Belongs to the cytochrome P450 family.</text>
</comment>
<dbReference type="GO" id="GO:0004497">
    <property type="term" value="F:monooxygenase activity"/>
    <property type="evidence" value="ECO:0007669"/>
    <property type="project" value="InterPro"/>
</dbReference>
<dbReference type="Gene3D" id="1.10.630.10">
    <property type="entry name" value="Cytochrome P450"/>
    <property type="match status" value="1"/>
</dbReference>
<keyword evidence="6" id="KW-0812">Transmembrane</keyword>
<accession>A0A0C3E467</accession>
<dbReference type="GO" id="GO:0020037">
    <property type="term" value="F:heme binding"/>
    <property type="evidence" value="ECO:0007669"/>
    <property type="project" value="InterPro"/>
</dbReference>
<dbReference type="InterPro" id="IPR036396">
    <property type="entry name" value="Cyt_P450_sf"/>
</dbReference>
<proteinExistence type="inferred from homology"/>
<dbReference type="OrthoDB" id="1844152at2759"/>
<dbReference type="STRING" id="1036808.A0A0C3E467"/>
<evidence type="ECO:0000256" key="3">
    <source>
        <dbReference type="ARBA" id="ARBA00022723"/>
    </source>
</evidence>
<name>A0A0C3E467_9AGAM</name>
<evidence type="ECO:0000313" key="8">
    <source>
        <dbReference type="Proteomes" id="UP000053989"/>
    </source>
</evidence>
<evidence type="ECO:0000256" key="2">
    <source>
        <dbReference type="ARBA" id="ARBA00010617"/>
    </source>
</evidence>
<keyword evidence="8" id="KW-1185">Reference proteome</keyword>
<evidence type="ECO:0000256" key="4">
    <source>
        <dbReference type="ARBA" id="ARBA00023002"/>
    </source>
</evidence>
<sequence>MLTDPSLEFFLLFSVLLIITLPILSRSPKLHAIPTVGSTTWIGSCWSAIKNLSGVSEIVQEGYDKYKDVPFKIPTLYNWIVVVSGNKLLEEVRRAPNGQLSSDEANNDFFKTPFTIGHRVARDPYHFSIIKTHLNRQLTTLFRSIENEIAFTLNETFGSENSEWTSVVALDAIRKVVSRASCLALFGLPLCRDPSWLELCLQFSSDVVLSGRVLELFPSFMWPVLAKFVTSTSRHTSKGIKYLGPIIRERQRGRTARPCDEDQTDTPNDFLQWVIENGAETSEWEITQRIMAMWFASVHGTSTTLLSALYNLAAHPEYLKPLREEVDYLVHRDGWTKAAVDKMHMIDSFLKESHRLGGFSTLVMQRKVLRDFTFSDGRVVPRGCLISAPSYAIHHDEETYSSPNAFDPFRFSRLRLHENETREQLVSLSSEFLTFGHGKQAWYGHVYPYL</sequence>
<protein>
    <recommendedName>
        <fullName evidence="9">Cytochrome P450</fullName>
    </recommendedName>
</protein>
<dbReference type="InterPro" id="IPR001128">
    <property type="entry name" value="Cyt_P450"/>
</dbReference>
<dbReference type="HOGENOM" id="CLU_022195_0_2_1"/>
<evidence type="ECO:0000256" key="6">
    <source>
        <dbReference type="SAM" id="Phobius"/>
    </source>
</evidence>
<dbReference type="GO" id="GO:0016705">
    <property type="term" value="F:oxidoreductase activity, acting on paired donors, with incorporation or reduction of molecular oxygen"/>
    <property type="evidence" value="ECO:0007669"/>
    <property type="project" value="InterPro"/>
</dbReference>
<dbReference type="PANTHER" id="PTHR46206">
    <property type="entry name" value="CYTOCHROME P450"/>
    <property type="match status" value="1"/>
</dbReference>
<reference evidence="7 8" key="1">
    <citation type="submission" date="2014-04" db="EMBL/GenBank/DDBJ databases">
        <authorList>
            <consortium name="DOE Joint Genome Institute"/>
            <person name="Kuo A."/>
            <person name="Kohler A."/>
            <person name="Nagy L.G."/>
            <person name="Floudas D."/>
            <person name="Copeland A."/>
            <person name="Barry K.W."/>
            <person name="Cichocki N."/>
            <person name="Veneault-Fourrey C."/>
            <person name="LaButti K."/>
            <person name="Lindquist E.A."/>
            <person name="Lipzen A."/>
            <person name="Lundell T."/>
            <person name="Morin E."/>
            <person name="Murat C."/>
            <person name="Sun H."/>
            <person name="Tunlid A."/>
            <person name="Henrissat B."/>
            <person name="Grigoriev I.V."/>
            <person name="Hibbett D.S."/>
            <person name="Martin F."/>
            <person name="Nordberg H.P."/>
            <person name="Cantor M.N."/>
            <person name="Hua S.X."/>
        </authorList>
    </citation>
    <scope>NUCLEOTIDE SEQUENCE [LARGE SCALE GENOMIC DNA]</scope>
    <source>
        <strain evidence="7 8">Foug A</strain>
    </source>
</reference>
<dbReference type="SUPFAM" id="SSF48264">
    <property type="entry name" value="Cytochrome P450"/>
    <property type="match status" value="1"/>
</dbReference>
<evidence type="ECO:0008006" key="9">
    <source>
        <dbReference type="Google" id="ProtNLM"/>
    </source>
</evidence>
<dbReference type="EMBL" id="KN822036">
    <property type="protein sequence ID" value="KIM63259.1"/>
    <property type="molecule type" value="Genomic_DNA"/>
</dbReference>
<dbReference type="GO" id="GO:0005506">
    <property type="term" value="F:iron ion binding"/>
    <property type="evidence" value="ECO:0007669"/>
    <property type="project" value="InterPro"/>
</dbReference>
<dbReference type="Pfam" id="PF00067">
    <property type="entry name" value="p450"/>
    <property type="match status" value="1"/>
</dbReference>
<organism evidence="7 8">
    <name type="scientific">Scleroderma citrinum Foug A</name>
    <dbReference type="NCBI Taxonomy" id="1036808"/>
    <lineage>
        <taxon>Eukaryota</taxon>
        <taxon>Fungi</taxon>
        <taxon>Dikarya</taxon>
        <taxon>Basidiomycota</taxon>
        <taxon>Agaricomycotina</taxon>
        <taxon>Agaricomycetes</taxon>
        <taxon>Agaricomycetidae</taxon>
        <taxon>Boletales</taxon>
        <taxon>Sclerodermatineae</taxon>
        <taxon>Sclerodermataceae</taxon>
        <taxon>Scleroderma</taxon>
    </lineage>
</organism>
<keyword evidence="3" id="KW-0479">Metal-binding</keyword>
<evidence type="ECO:0000256" key="5">
    <source>
        <dbReference type="ARBA" id="ARBA00023004"/>
    </source>
</evidence>
<reference evidence="8" key="2">
    <citation type="submission" date="2015-01" db="EMBL/GenBank/DDBJ databases">
        <title>Evolutionary Origins and Diversification of the Mycorrhizal Mutualists.</title>
        <authorList>
            <consortium name="DOE Joint Genome Institute"/>
            <consortium name="Mycorrhizal Genomics Consortium"/>
            <person name="Kohler A."/>
            <person name="Kuo A."/>
            <person name="Nagy L.G."/>
            <person name="Floudas D."/>
            <person name="Copeland A."/>
            <person name="Barry K.W."/>
            <person name="Cichocki N."/>
            <person name="Veneault-Fourrey C."/>
            <person name="LaButti K."/>
            <person name="Lindquist E.A."/>
            <person name="Lipzen A."/>
            <person name="Lundell T."/>
            <person name="Morin E."/>
            <person name="Murat C."/>
            <person name="Riley R."/>
            <person name="Ohm R."/>
            <person name="Sun H."/>
            <person name="Tunlid A."/>
            <person name="Henrissat B."/>
            <person name="Grigoriev I.V."/>
            <person name="Hibbett D.S."/>
            <person name="Martin F."/>
        </authorList>
    </citation>
    <scope>NUCLEOTIDE SEQUENCE [LARGE SCALE GENOMIC DNA]</scope>
    <source>
        <strain evidence="8">Foug A</strain>
    </source>
</reference>
<gene>
    <name evidence="7" type="ORF">SCLCIDRAFT_1214365</name>
</gene>
<evidence type="ECO:0000256" key="1">
    <source>
        <dbReference type="ARBA" id="ARBA00001971"/>
    </source>
</evidence>
<feature type="transmembrane region" description="Helical" evidence="6">
    <location>
        <begin position="6"/>
        <end position="24"/>
    </location>
</feature>
<keyword evidence="6" id="KW-0472">Membrane</keyword>
<keyword evidence="6" id="KW-1133">Transmembrane helix</keyword>
<comment type="cofactor">
    <cofactor evidence="1">
        <name>heme</name>
        <dbReference type="ChEBI" id="CHEBI:30413"/>
    </cofactor>
</comment>
<keyword evidence="5" id="KW-0408">Iron</keyword>
<evidence type="ECO:0000313" key="7">
    <source>
        <dbReference type="EMBL" id="KIM63259.1"/>
    </source>
</evidence>
<dbReference type="InParanoid" id="A0A0C3E467"/>